<dbReference type="Gene3D" id="2.60.40.2500">
    <property type="match status" value="1"/>
</dbReference>
<sequence length="351" mass="37885">MRQITLALSLLASTALAAPALAQGAPAPVSEAASPVAQANIPRPDLEDQNMRSQDYRPGARTRLVVAVGRSFVLTFGPTEQIVHIIIGDGNKTISPPGAAVATDGQAAAPQAPLRNNLPMWVEAPGYTTLQVITQVAGGQQPDRAYQFTVQARNLPASCADEAVCEDSQFTYGLIFRYPDEDRRKREAEAAARREEAWARAAAAAPLREESRRQARTQMAAARLAVDYFGAGAACRNWLYEGEANEAGRVFIPEKVTDNGQETAFLYPGDRPLPAFFTVNPDGSEAAVFPVMKAPDTAVLPTTAREIRLRAGDAVVHIYNRNPDFGRNCDPGTGTTSPDVVRVVRRMARRS</sequence>
<proteinExistence type="inferred from homology"/>
<gene>
    <name evidence="5" type="ORF">EAH89_25610</name>
</gene>
<dbReference type="InterPro" id="IPR033645">
    <property type="entry name" value="VirB9/CagX/TrbG_C"/>
</dbReference>
<dbReference type="RefSeq" id="WP_140886566.1">
    <property type="nucleotide sequence ID" value="NZ_RCZP01000043.1"/>
</dbReference>
<evidence type="ECO:0000256" key="2">
    <source>
        <dbReference type="ARBA" id="ARBA00022729"/>
    </source>
</evidence>
<comment type="caution">
    <text evidence="5">The sequence shown here is derived from an EMBL/GenBank/DDBJ whole genome shotgun (WGS) entry which is preliminary data.</text>
</comment>
<keyword evidence="2 4" id="KW-0732">Signal</keyword>
<evidence type="ECO:0000256" key="1">
    <source>
        <dbReference type="ARBA" id="ARBA00006135"/>
    </source>
</evidence>
<dbReference type="OrthoDB" id="7261513at2"/>
<feature type="chain" id="PRO_5021463012" evidence="4">
    <location>
        <begin position="18"/>
        <end position="351"/>
    </location>
</feature>
<dbReference type="CDD" id="cd06911">
    <property type="entry name" value="VirB9_CagX_TrbG"/>
    <property type="match status" value="1"/>
</dbReference>
<evidence type="ECO:0000256" key="3">
    <source>
        <dbReference type="SAM" id="MobiDB-lite"/>
    </source>
</evidence>
<evidence type="ECO:0000256" key="4">
    <source>
        <dbReference type="SAM" id="SignalP"/>
    </source>
</evidence>
<reference evidence="5 6" key="1">
    <citation type="journal article" date="2019" name="Environ. Microbiol.">
        <title>Species interactions and distinct microbial communities in high Arctic permafrost affected cryosols are associated with the CH4 and CO2 gas fluxes.</title>
        <authorList>
            <person name="Altshuler I."/>
            <person name="Hamel J."/>
            <person name="Turney S."/>
            <person name="Magnuson E."/>
            <person name="Levesque R."/>
            <person name="Greer C."/>
            <person name="Whyte L.G."/>
        </authorList>
    </citation>
    <scope>NUCLEOTIDE SEQUENCE [LARGE SCALE GENOMIC DNA]</scope>
    <source>
        <strain evidence="5 6">S9.3B</strain>
    </source>
</reference>
<dbReference type="Proteomes" id="UP000317078">
    <property type="component" value="Unassembled WGS sequence"/>
</dbReference>
<protein>
    <submittedName>
        <fullName evidence="5">Uncharacterized protein</fullName>
    </submittedName>
</protein>
<feature type="signal peptide" evidence="4">
    <location>
        <begin position="1"/>
        <end position="17"/>
    </location>
</feature>
<dbReference type="Pfam" id="PF03524">
    <property type="entry name" value="CagX"/>
    <property type="match status" value="1"/>
</dbReference>
<name>A0A502F9K1_9PROT</name>
<dbReference type="AlphaFoldDB" id="A0A502F9K1"/>
<organism evidence="5 6">
    <name type="scientific">Muricoccus nepalensis</name>
    <dbReference type="NCBI Taxonomy" id="1854500"/>
    <lineage>
        <taxon>Bacteria</taxon>
        <taxon>Pseudomonadati</taxon>
        <taxon>Pseudomonadota</taxon>
        <taxon>Alphaproteobacteria</taxon>
        <taxon>Acetobacterales</taxon>
        <taxon>Roseomonadaceae</taxon>
        <taxon>Muricoccus</taxon>
    </lineage>
</organism>
<feature type="region of interest" description="Disordered" evidence="3">
    <location>
        <begin position="33"/>
        <end position="53"/>
    </location>
</feature>
<accession>A0A502F9K1</accession>
<keyword evidence="6" id="KW-1185">Reference proteome</keyword>
<comment type="similarity">
    <text evidence="1">Belongs to the TrbG/VirB9 family.</text>
</comment>
<evidence type="ECO:0000313" key="6">
    <source>
        <dbReference type="Proteomes" id="UP000317078"/>
    </source>
</evidence>
<dbReference type="InterPro" id="IPR010258">
    <property type="entry name" value="Conjugal_tfr_TrbG/VirB9/CagX"/>
</dbReference>
<dbReference type="InterPro" id="IPR038161">
    <property type="entry name" value="VirB9/CagX/TrbG_C_sf"/>
</dbReference>
<evidence type="ECO:0000313" key="5">
    <source>
        <dbReference type="EMBL" id="TPG46003.1"/>
    </source>
</evidence>
<dbReference type="EMBL" id="RCZP01000043">
    <property type="protein sequence ID" value="TPG46003.1"/>
    <property type="molecule type" value="Genomic_DNA"/>
</dbReference>